<evidence type="ECO:0000313" key="2">
    <source>
        <dbReference type="EMBL" id="QJT09350.1"/>
    </source>
</evidence>
<evidence type="ECO:0000313" key="3">
    <source>
        <dbReference type="Proteomes" id="UP000503251"/>
    </source>
</evidence>
<reference evidence="2 3" key="1">
    <citation type="submission" date="2019-04" db="EMBL/GenBank/DDBJ databases">
        <title>Isolation and culture of sulfate reducing bacteria from the cold seep of the South China Sea.</title>
        <authorList>
            <person name="Sun C."/>
            <person name="Liu R."/>
        </authorList>
    </citation>
    <scope>NUCLEOTIDE SEQUENCE [LARGE SCALE GENOMIC DNA]</scope>
    <source>
        <strain evidence="2 3">CS1</strain>
    </source>
</reference>
<accession>A0ABX6NI20</accession>
<feature type="transmembrane region" description="Helical" evidence="1">
    <location>
        <begin position="115"/>
        <end position="135"/>
    </location>
</feature>
<keyword evidence="3" id="KW-1185">Reference proteome</keyword>
<dbReference type="EMBL" id="CP039543">
    <property type="protein sequence ID" value="QJT09350.1"/>
    <property type="molecule type" value="Genomic_DNA"/>
</dbReference>
<feature type="transmembrane region" description="Helical" evidence="1">
    <location>
        <begin position="67"/>
        <end position="85"/>
    </location>
</feature>
<feature type="transmembrane region" description="Helical" evidence="1">
    <location>
        <begin position="91"/>
        <end position="108"/>
    </location>
</feature>
<gene>
    <name evidence="2" type="ORF">E8L03_10540</name>
</gene>
<organism evidence="2 3">
    <name type="scientific">Oceanidesulfovibrio marinus</name>
    <dbReference type="NCBI Taxonomy" id="370038"/>
    <lineage>
        <taxon>Bacteria</taxon>
        <taxon>Pseudomonadati</taxon>
        <taxon>Thermodesulfobacteriota</taxon>
        <taxon>Desulfovibrionia</taxon>
        <taxon>Desulfovibrionales</taxon>
        <taxon>Desulfovibrionaceae</taxon>
        <taxon>Oceanidesulfovibrio</taxon>
    </lineage>
</organism>
<protein>
    <submittedName>
        <fullName evidence="2">Uncharacterized protein</fullName>
    </submittedName>
</protein>
<sequence length="170" mass="19339">MAEKKDALQAIEEFSRKVLSKSTSLSLSDEDRIKKGLKELCDILQKVDAEINRLNIWHARVKKVQHINSTIVAPLLTLSAILYFFIDSKLVDVVVLVLVLVVGVLFFVTESMYPIFRILFFIIGAVIIFHVAQGYPSVSDFFSKTGDYFTVMGFIFSLFVFGRKKRRPSP</sequence>
<keyword evidence="1" id="KW-0472">Membrane</keyword>
<dbReference type="Proteomes" id="UP000503251">
    <property type="component" value="Chromosome"/>
</dbReference>
<proteinExistence type="predicted"/>
<name>A0ABX6NI20_9BACT</name>
<feature type="transmembrane region" description="Helical" evidence="1">
    <location>
        <begin position="141"/>
        <end position="161"/>
    </location>
</feature>
<keyword evidence="1" id="KW-0812">Transmembrane</keyword>
<dbReference type="RefSeq" id="WP_171267325.1">
    <property type="nucleotide sequence ID" value="NZ_CP039543.1"/>
</dbReference>
<evidence type="ECO:0000256" key="1">
    <source>
        <dbReference type="SAM" id="Phobius"/>
    </source>
</evidence>
<keyword evidence="1" id="KW-1133">Transmembrane helix</keyword>